<dbReference type="SUPFAM" id="SSF50978">
    <property type="entry name" value="WD40 repeat-like"/>
    <property type="match status" value="1"/>
</dbReference>
<gene>
    <name evidence="2" type="ORF">Pfra01_000785300</name>
</gene>
<feature type="compositionally biased region" description="Basic and acidic residues" evidence="1">
    <location>
        <begin position="2778"/>
        <end position="2789"/>
    </location>
</feature>
<sequence>MALSPCRDWLFVGLPKRGLRVWYVNGSRTNGSALFATDAEPHEPTGTNVADAQAQTISSIEITTAPMPGLSAGAAAPTDVIVIVAERDSGVVRHWMFSVERKMFGDNSEGTNTGEHRYPRLNLVGNFNTGGKEPLSKAASPSKIKHQDSLGPPPNTLLLCITIDMGSCFENLLLVVREDVIHVLKIQTVLYIMQKYSSIEEAYSVRAIIYQGEPTIISLSSTAASKIRIFPLEETSDQPPSTKQLFITPHASDTSSRVCSIETVMDESMQIPFVVLAWNSGVVDVYDLIHEKHIMKLEDSHITDQISTLSVVTFQRVVSKEGPKVEQHGYLLEGSYEDMYSSPTTNAGAIRSGEIVEKVRQMLIVVGTETGKLYGWKIGTLCIDDLSFTSMQKATIRSQAAHASHIAQTASIDGERALLVSVAADGFIKLWNVPALKLVGYVSSTVEGYSSTASCIEVMRDQSIIHDAGDRGCVKVYVVAGYEDGQIATWCVDTKRASFRRLETSTKHERRVSKICRVSNDALLTGHTEFLSCSLDMTIIQWQILESGNVQETRYFDIGTAIVDMILVKEQAIIALAHEVCKFAFAPSTTCNLKYLIKSEVDTAYDAANQLSEASTPLNSDEYINTPTTRSIQDPTEVAALSRPSSRSVDEYLTLHLPSAVLHLEAASISVAATSTVTDSAPATNLSEQDGSAFQSRNEMMTRHIQGSKSAVKLQRCLLDDDVLREYLQDYIYRHGSGGTVAANRLTHLIALRPELPNVKRPGFALAKSLKDLKLTAQSRVNSEEALQILRVLFTISESSCSSFDAPTMTRVLQQKEHSREKVYTQRIRERNQAKRKPIVSYNILGEKFVRWEDIPEERKIVSQNQSPPSPTNSLIVHTPPSPNMRDEGAFEKDSLSADIPLTGSPSLDVPSAVRRNSSNEILESPAIDSRDSISNIASLVDSNDPSGSSNDGEEEEEGAEEEEEDDDDDDNDDDGDDNDDQEEEEGGNDNNGDERVDGGSGEIDVMPTNNKQVRSEKVVPKQTKCPVSSAKISRHSKQRHNHSVTNMSESPLVNGIRLSPTFEQFWTKGYCWCLPAPRLRIHWTDNSKADDSCVGLQNRAEATKRPCPRCRVCRKRLHTLQLPRIGYAPHFSRQVTFDIIVEVYTKLAATAHTRLYKTSSPIKKRSSECSIFSALFQVFLDTYGMRSVVEIKLKLFFVSMCHYLHEFDAVAVFGELLGLHTPEHADEYDQAPNMLVALCVCCYSWLYSRGMVMNGDPFSGRLHGYERGNTYKVTTTEVAPATDGTTHWQFVRVEHALLCAQDNLLYPLVSPGFLRNIMLYMEEYAQHKPTRLLTLDSPKISNETAQFHRGSALWIELHRFLRVIVGEWKQQNAQFRVVERLLFVHPQRDAALEGDLLEKLRLMLSCFVFYDHERVGAMTIGDFETLLFKLRYIWAEGDVFEQIAPSKDKLFQKAISAIRKRFIDLNHDGQLCYLDFWAMLYIVGVKTRGLIHFHEIPSFCRDYRLEVLPELSDMVWTYMQLSCTLLLPKGLQIGKSSIDQKATRQHRRRVGGLHDGMFHFTKSQKGSLSTQELLSSDDSKKLGLFLDGSAPATRQTTSMTALDRFRPVSVETEFGVGSASSSRHHGYEPVVIGVRPVGPTPKPVAPLRVSIMGNSEFLSETKGIVQKQLSPQTNAWHLDKFSSSDGPTTTYTNMYIQFPQVPPVRRRVGATGDGAPGLENVFVEKESDEENSADYDDLPIQIELEEMPLAIEPSLDHALSSQSIAPTEDNSTKESVPEEPDPPLHKAILEKRRSATAVVVVPTIETEELVSRTSSRRELLKRPSSRNLQRAVSERIKLEEAAAQLEAEKTSSLPPRQPTAVVPIATTREKIPLDSKSDDDQSVISSGESEVDVEVIEAPSEYIEVTPKVLPNEPTPIPVEEVIPTLEPVDQILVEVVEPVNVQPVEIQKTETTETTELKPVVEEIFDDVVQPAIFPEPDVEFAIVETVELAATHEEAPTPALPDEPAPTITPIPFQDAESNTESEDIINTPTEVEYNRQVIKREEIKIHHSFRFSQQPTFLHSITVTNNPYRKAMWNPIDDSESDDEEFGKRSSKTKDVATGGEGFGLNDSIYSSDNDSMTSTRSSTLVNVTKIHTQSGEGETRPPATSPSTQIKTTKTERVLKPQPSNSQLSRLDNNLHPPLRQKTEKRLNYLHLDDLESIQDEGDEKQEVIISNSLIPITRKRLDDDAERALYGERLLNALGEDIVFSPEAEAVMQQKWQQFFSDSESKMFGAMRNDLEKKQREQREAEERQRRLRKKWQEQRDQDLLRLQKSRNNSSILVASTTTNSANGAVFRERRIHRESCRHITEKLEFGVSVERDLKEVNDMGLFHFYYIPEGHGSIITLKMHVLRGDAEVFMSTDTKVPCGTDFMWRSSERMAKAAGEGHRIILYPYDLLRVVTAGTANAASTEEAAAIFESNANTASLRSFYPKQPDITPLRVAFYLSAVALEPDTTFSLAIMSSGQKMQPSRSIETVDYLIDRFNMLSRSFQGQSTVPFSTLTSSVRSTSAKLGARSKINSHQRSFVGSENDTMSEEEGENENNATDGNALAETAMARRKSTKDTDVEVDSQEIKTFQHLLETLSEKKGFGSPRPSSILLAGPSEEHLEFVQDEGQRLQEMHRRLSPPKSCPEGSHGHCEPIAVVTERRLNLQGKRQKLRRVVAARLQQRLAPLRHKSIGGGGLDKSASTGALVTTIHGTIPVLRPVAYSITSLDPLPRSQRFKAATTSRAQTRRSIVAEKERSAEME</sequence>
<feature type="region of interest" description="Disordered" evidence="1">
    <location>
        <begin position="2560"/>
        <end position="2591"/>
    </location>
</feature>
<feature type="compositionally biased region" description="Basic residues" evidence="1">
    <location>
        <begin position="1033"/>
        <end position="1043"/>
    </location>
</feature>
<feature type="region of interest" description="Disordered" evidence="1">
    <location>
        <begin position="2280"/>
        <end position="2299"/>
    </location>
</feature>
<feature type="compositionally biased region" description="Basic and acidic residues" evidence="1">
    <location>
        <begin position="2090"/>
        <end position="2099"/>
    </location>
</feature>
<dbReference type="EMBL" id="BSXT01000706">
    <property type="protein sequence ID" value="GMF32696.1"/>
    <property type="molecule type" value="Genomic_DNA"/>
</dbReference>
<dbReference type="Proteomes" id="UP001165121">
    <property type="component" value="Unassembled WGS sequence"/>
</dbReference>
<reference evidence="2" key="1">
    <citation type="submission" date="2023-04" db="EMBL/GenBank/DDBJ databases">
        <title>Phytophthora fragariaefolia NBRC 109709.</title>
        <authorList>
            <person name="Ichikawa N."/>
            <person name="Sato H."/>
            <person name="Tonouchi N."/>
        </authorList>
    </citation>
    <scope>NUCLEOTIDE SEQUENCE</scope>
    <source>
        <strain evidence="2">NBRC 109709</strain>
    </source>
</reference>
<organism evidence="2 3">
    <name type="scientific">Phytophthora fragariaefolia</name>
    <dbReference type="NCBI Taxonomy" id="1490495"/>
    <lineage>
        <taxon>Eukaryota</taxon>
        <taxon>Sar</taxon>
        <taxon>Stramenopiles</taxon>
        <taxon>Oomycota</taxon>
        <taxon>Peronosporomycetes</taxon>
        <taxon>Peronosporales</taxon>
        <taxon>Peronosporaceae</taxon>
        <taxon>Phytophthora</taxon>
    </lineage>
</organism>
<name>A0A9W7CN92_9STRA</name>
<feature type="compositionally biased region" description="Acidic residues" evidence="1">
    <location>
        <begin position="952"/>
        <end position="988"/>
    </location>
</feature>
<feature type="compositionally biased region" description="Low complexity" evidence="1">
    <location>
        <begin position="942"/>
        <end position="951"/>
    </location>
</feature>
<evidence type="ECO:0000313" key="2">
    <source>
        <dbReference type="EMBL" id="GMF32696.1"/>
    </source>
</evidence>
<feature type="region of interest" description="Disordered" evidence="1">
    <location>
        <begin position="938"/>
        <end position="1044"/>
    </location>
</feature>
<protein>
    <submittedName>
        <fullName evidence="2">Unnamed protein product</fullName>
    </submittedName>
</protein>
<feature type="compositionally biased region" description="Polar residues" evidence="1">
    <location>
        <begin position="2112"/>
        <end position="2141"/>
    </location>
</feature>
<dbReference type="InterPro" id="IPR015943">
    <property type="entry name" value="WD40/YVTN_repeat-like_dom_sf"/>
</dbReference>
<feature type="region of interest" description="Disordered" evidence="1">
    <location>
        <begin position="861"/>
        <end position="889"/>
    </location>
</feature>
<feature type="compositionally biased region" description="Polar residues" evidence="1">
    <location>
        <begin position="2767"/>
        <end position="2776"/>
    </location>
</feature>
<dbReference type="InterPro" id="IPR036322">
    <property type="entry name" value="WD40_repeat_dom_sf"/>
</dbReference>
<keyword evidence="3" id="KW-1185">Reference proteome</keyword>
<evidence type="ECO:0000256" key="1">
    <source>
        <dbReference type="SAM" id="MobiDB-lite"/>
    </source>
</evidence>
<feature type="compositionally biased region" description="Basic and acidic residues" evidence="1">
    <location>
        <begin position="1771"/>
        <end position="1784"/>
    </location>
</feature>
<dbReference type="PROSITE" id="PS00018">
    <property type="entry name" value="EF_HAND_1"/>
    <property type="match status" value="1"/>
</dbReference>
<dbReference type="OrthoDB" id="167420at2759"/>
<evidence type="ECO:0000313" key="3">
    <source>
        <dbReference type="Proteomes" id="UP001165121"/>
    </source>
</evidence>
<feature type="compositionally biased region" description="Polar residues" evidence="1">
    <location>
        <begin position="2167"/>
        <end position="2177"/>
    </location>
</feature>
<dbReference type="InterPro" id="IPR018247">
    <property type="entry name" value="EF_Hand_1_Ca_BS"/>
</dbReference>
<feature type="compositionally biased region" description="Polar residues" evidence="1">
    <location>
        <begin position="2560"/>
        <end position="2573"/>
    </location>
</feature>
<feature type="region of interest" description="Disordered" evidence="1">
    <location>
        <begin position="2078"/>
        <end position="2181"/>
    </location>
</feature>
<accession>A0A9W7CN92</accession>
<proteinExistence type="predicted"/>
<feature type="region of interest" description="Disordered" evidence="1">
    <location>
        <begin position="2763"/>
        <end position="2789"/>
    </location>
</feature>
<dbReference type="Gene3D" id="2.130.10.10">
    <property type="entry name" value="YVTN repeat-like/Quinoprotein amine dehydrogenase"/>
    <property type="match status" value="1"/>
</dbReference>
<feature type="region of interest" description="Disordered" evidence="1">
    <location>
        <begin position="1763"/>
        <end position="1784"/>
    </location>
</feature>
<comment type="caution">
    <text evidence="2">The sequence shown here is derived from an EMBL/GenBank/DDBJ whole genome shotgun (WGS) entry which is preliminary data.</text>
</comment>